<accession>A0A0N4YFQ5</accession>
<keyword evidence="4" id="KW-1185">Reference proteome</keyword>
<dbReference type="Pfam" id="PF03125">
    <property type="entry name" value="Sre"/>
    <property type="match status" value="1"/>
</dbReference>
<name>A0A0N4YFQ5_NIPBR</name>
<reference evidence="3 4" key="2">
    <citation type="submission" date="2018-11" db="EMBL/GenBank/DDBJ databases">
        <authorList>
            <consortium name="Pathogen Informatics"/>
        </authorList>
    </citation>
    <scope>NUCLEOTIDE SEQUENCE [LARGE SCALE GENOMIC DNA]</scope>
</reference>
<dbReference type="InterPro" id="IPR052854">
    <property type="entry name" value="Serpentine_rcpt_epsilon"/>
</dbReference>
<evidence type="ECO:0000256" key="1">
    <source>
        <dbReference type="ARBA" id="ARBA00006803"/>
    </source>
</evidence>
<gene>
    <name evidence="3" type="ORF">NBR_LOCUS15600</name>
</gene>
<protein>
    <submittedName>
        <fullName evidence="5">Transmembrane protein</fullName>
    </submittedName>
</protein>
<sequence length="185" mass="21547">MVGGVMNLPNFVIERVSATFLVDKYENCNTNFPIFSLLMVLSQVRYQTSENLRAARLLTRLMFLYVCFFLVENAYYYVIMFVFVYDDNAVQEILLSVFTILMVLEIFASLTVMATSHPSLRKALHLKMWGVAVVHPAAAAPPNRPIVKAYQPKEYVRGVDGRQLLFTNEQEKDMYFKRYEEMWNK</sequence>
<feature type="transmembrane region" description="Helical" evidence="2">
    <location>
        <begin position="62"/>
        <end position="85"/>
    </location>
</feature>
<evidence type="ECO:0000313" key="5">
    <source>
        <dbReference type="WBParaSite" id="NBR_0001559901-mRNA-1"/>
    </source>
</evidence>
<proteinExistence type="inferred from homology"/>
<reference evidence="5" key="1">
    <citation type="submission" date="2017-02" db="UniProtKB">
        <authorList>
            <consortium name="WormBaseParasite"/>
        </authorList>
    </citation>
    <scope>IDENTIFICATION</scope>
</reference>
<dbReference type="Proteomes" id="UP000271162">
    <property type="component" value="Unassembled WGS sequence"/>
</dbReference>
<keyword evidence="2" id="KW-1133">Transmembrane helix</keyword>
<feature type="transmembrane region" description="Helical" evidence="2">
    <location>
        <begin position="97"/>
        <end position="115"/>
    </location>
</feature>
<evidence type="ECO:0000313" key="3">
    <source>
        <dbReference type="EMBL" id="VDL79194.1"/>
    </source>
</evidence>
<dbReference type="AlphaFoldDB" id="A0A0N4YFQ5"/>
<dbReference type="EMBL" id="UYSL01021809">
    <property type="protein sequence ID" value="VDL79194.1"/>
    <property type="molecule type" value="Genomic_DNA"/>
</dbReference>
<dbReference type="PANTHER" id="PTHR47518">
    <property type="entry name" value="SERPENTINE RECEPTOR CLASS EPSILON-13-RELATED"/>
    <property type="match status" value="1"/>
</dbReference>
<organism evidence="5">
    <name type="scientific">Nippostrongylus brasiliensis</name>
    <name type="common">Rat hookworm</name>
    <dbReference type="NCBI Taxonomy" id="27835"/>
    <lineage>
        <taxon>Eukaryota</taxon>
        <taxon>Metazoa</taxon>
        <taxon>Ecdysozoa</taxon>
        <taxon>Nematoda</taxon>
        <taxon>Chromadorea</taxon>
        <taxon>Rhabditida</taxon>
        <taxon>Rhabditina</taxon>
        <taxon>Rhabditomorpha</taxon>
        <taxon>Strongyloidea</taxon>
        <taxon>Heligmosomidae</taxon>
        <taxon>Nippostrongylus</taxon>
    </lineage>
</organism>
<comment type="similarity">
    <text evidence="1">Belongs to the nematode receptor-like protein sre family.</text>
</comment>
<dbReference type="PANTHER" id="PTHR47518:SF9">
    <property type="entry name" value="SERPENTINE RECEPTOR, CLASS T"/>
    <property type="match status" value="1"/>
</dbReference>
<evidence type="ECO:0000313" key="4">
    <source>
        <dbReference type="Proteomes" id="UP000271162"/>
    </source>
</evidence>
<dbReference type="GO" id="GO:0007606">
    <property type="term" value="P:sensory perception of chemical stimulus"/>
    <property type="evidence" value="ECO:0007669"/>
    <property type="project" value="InterPro"/>
</dbReference>
<dbReference type="WBParaSite" id="NBR_0001559901-mRNA-1">
    <property type="protein sequence ID" value="NBR_0001559901-mRNA-1"/>
    <property type="gene ID" value="NBR_0001559901"/>
</dbReference>
<evidence type="ECO:0000256" key="2">
    <source>
        <dbReference type="SAM" id="Phobius"/>
    </source>
</evidence>
<keyword evidence="2" id="KW-0472">Membrane</keyword>
<keyword evidence="2" id="KW-0812">Transmembrane</keyword>
<dbReference type="InterPro" id="IPR004151">
    <property type="entry name" value="7TM_GPCR_serpentine_rcpt_Sre"/>
</dbReference>
<dbReference type="GO" id="GO:0016020">
    <property type="term" value="C:membrane"/>
    <property type="evidence" value="ECO:0007669"/>
    <property type="project" value="InterPro"/>
</dbReference>